<proteinExistence type="predicted"/>
<evidence type="ECO:0000313" key="2">
    <source>
        <dbReference type="Proteomes" id="UP000499080"/>
    </source>
</evidence>
<gene>
    <name evidence="1" type="ORF">AVEN_57689_1</name>
</gene>
<reference evidence="1 2" key="1">
    <citation type="journal article" date="2019" name="Sci. Rep.">
        <title>Orb-weaving spider Araneus ventricosus genome elucidates the spidroin gene catalogue.</title>
        <authorList>
            <person name="Kono N."/>
            <person name="Nakamura H."/>
            <person name="Ohtoshi R."/>
            <person name="Moran D.A.P."/>
            <person name="Shinohara A."/>
            <person name="Yoshida Y."/>
            <person name="Fujiwara M."/>
            <person name="Mori M."/>
            <person name="Tomita M."/>
            <person name="Arakawa K."/>
        </authorList>
    </citation>
    <scope>NUCLEOTIDE SEQUENCE [LARGE SCALE GENOMIC DNA]</scope>
</reference>
<organism evidence="1 2">
    <name type="scientific">Araneus ventricosus</name>
    <name type="common">Orbweaver spider</name>
    <name type="synonym">Epeira ventricosa</name>
    <dbReference type="NCBI Taxonomy" id="182803"/>
    <lineage>
        <taxon>Eukaryota</taxon>
        <taxon>Metazoa</taxon>
        <taxon>Ecdysozoa</taxon>
        <taxon>Arthropoda</taxon>
        <taxon>Chelicerata</taxon>
        <taxon>Arachnida</taxon>
        <taxon>Araneae</taxon>
        <taxon>Araneomorphae</taxon>
        <taxon>Entelegynae</taxon>
        <taxon>Araneoidea</taxon>
        <taxon>Araneidae</taxon>
        <taxon>Araneus</taxon>
    </lineage>
</organism>
<accession>A0A4Y2LCU1</accession>
<comment type="caution">
    <text evidence="1">The sequence shown here is derived from an EMBL/GenBank/DDBJ whole genome shotgun (WGS) entry which is preliminary data.</text>
</comment>
<dbReference type="AlphaFoldDB" id="A0A4Y2LCU1"/>
<protein>
    <submittedName>
        <fullName evidence="1">Uncharacterized protein</fullName>
    </submittedName>
</protein>
<keyword evidence="2" id="KW-1185">Reference proteome</keyword>
<dbReference type="Proteomes" id="UP000499080">
    <property type="component" value="Unassembled WGS sequence"/>
</dbReference>
<name>A0A4Y2LCU1_ARAVE</name>
<evidence type="ECO:0000313" key="1">
    <source>
        <dbReference type="EMBL" id="GBN12581.1"/>
    </source>
</evidence>
<sequence>MGYPTDYGIQSFLSTLTRQFLAADSLDSGFVSTDVVGKYDFKFFTVQFFSNMKCYLRISRFWNLKKKRKFLKFNEKAKLLVSRFADSDAADVFKFKKFARNPLEMPHALRAEYFSFSDAAGIA</sequence>
<dbReference type="EMBL" id="BGPR01005695">
    <property type="protein sequence ID" value="GBN12581.1"/>
    <property type="molecule type" value="Genomic_DNA"/>
</dbReference>